<accession>A0A0K2B0I6</accession>
<dbReference type="PANTHER" id="PTHR46082">
    <property type="entry name" value="ATP/GTP-BINDING PROTEIN-RELATED"/>
    <property type="match status" value="1"/>
</dbReference>
<dbReference type="RefSeq" id="WP_053138638.1">
    <property type="nucleotide sequence ID" value="NZ_CP012382.1"/>
</dbReference>
<organism evidence="4 5">
    <name type="scientific">Streptomyces ambofaciens (strain ATCC 23877 / 3486 / DSM 40053 / JCM 4204 / NBRC 12836 / NRRL B-2516)</name>
    <dbReference type="NCBI Taxonomy" id="278992"/>
    <lineage>
        <taxon>Bacteria</taxon>
        <taxon>Bacillati</taxon>
        <taxon>Actinomycetota</taxon>
        <taxon>Actinomycetes</taxon>
        <taxon>Kitasatosporales</taxon>
        <taxon>Streptomycetaceae</taxon>
        <taxon>Streptomyces</taxon>
    </lineage>
</organism>
<gene>
    <name evidence="4" type="ORF">SAM23877_5683</name>
</gene>
<dbReference type="InterPro" id="IPR011990">
    <property type="entry name" value="TPR-like_helical_dom_sf"/>
</dbReference>
<feature type="compositionally biased region" description="Polar residues" evidence="1">
    <location>
        <begin position="19"/>
        <end position="32"/>
    </location>
</feature>
<feature type="region of interest" description="Disordered" evidence="1">
    <location>
        <begin position="1"/>
        <end position="234"/>
    </location>
</feature>
<name>A0A0K2B0I6_STRA7</name>
<reference evidence="5" key="1">
    <citation type="journal article" date="2015" name="J. Biotechnol.">
        <title>Complete genome sequence of Streptomyces ambofaciens ATCC 23877, the spiramycin producer.</title>
        <authorList>
            <person name="Thibessard A."/>
            <person name="Haas D."/>
            <person name="Gerbaud C."/>
            <person name="Aigle B."/>
            <person name="Lautru S."/>
            <person name="Pernodet J.L."/>
            <person name="Leblond P."/>
        </authorList>
    </citation>
    <scope>NUCLEOTIDE SEQUENCE [LARGE SCALE GENOMIC DNA]</scope>
    <source>
        <strain evidence="5">ATCC 23877 / 3486 / DSM 40053 / JCM 4204 / NBRC 12836 / NRRL B-2516</strain>
    </source>
</reference>
<dbReference type="Pfam" id="PF13374">
    <property type="entry name" value="TPR_10"/>
    <property type="match status" value="1"/>
</dbReference>
<dbReference type="PANTHER" id="PTHR46082:SF6">
    <property type="entry name" value="AAA+ ATPASE DOMAIN-CONTAINING PROTEIN-RELATED"/>
    <property type="match status" value="1"/>
</dbReference>
<dbReference type="GO" id="GO:0043531">
    <property type="term" value="F:ADP binding"/>
    <property type="evidence" value="ECO:0007669"/>
    <property type="project" value="InterPro"/>
</dbReference>
<feature type="domain" description="DUF7779" evidence="3">
    <location>
        <begin position="989"/>
        <end position="1076"/>
    </location>
</feature>
<dbReference type="EMBL" id="CP012382">
    <property type="protein sequence ID" value="AKZ58728.1"/>
    <property type="molecule type" value="Genomic_DNA"/>
</dbReference>
<evidence type="ECO:0000313" key="5">
    <source>
        <dbReference type="Proteomes" id="UP000061018"/>
    </source>
</evidence>
<dbReference type="Gene3D" id="1.25.40.10">
    <property type="entry name" value="Tetratricopeptide repeat domain"/>
    <property type="match status" value="3"/>
</dbReference>
<dbReference type="Pfam" id="PF25000">
    <property type="entry name" value="DUF7779"/>
    <property type="match status" value="1"/>
</dbReference>
<evidence type="ECO:0000259" key="2">
    <source>
        <dbReference type="Pfam" id="PF00931"/>
    </source>
</evidence>
<feature type="compositionally biased region" description="Gly residues" evidence="1">
    <location>
        <begin position="679"/>
        <end position="688"/>
    </location>
</feature>
<dbReference type="InterPro" id="IPR002182">
    <property type="entry name" value="NB-ARC"/>
</dbReference>
<dbReference type="Pfam" id="PF13424">
    <property type="entry name" value="TPR_12"/>
    <property type="match status" value="2"/>
</dbReference>
<protein>
    <submittedName>
        <fullName evidence="4">NB-ARC domain-containing protein</fullName>
    </submittedName>
</protein>
<dbReference type="SUPFAM" id="SSF52540">
    <property type="entry name" value="P-loop containing nucleoside triphosphate hydrolases"/>
    <property type="match status" value="1"/>
</dbReference>
<dbReference type="Gene3D" id="3.40.50.300">
    <property type="entry name" value="P-loop containing nucleotide triphosphate hydrolases"/>
    <property type="match status" value="1"/>
</dbReference>
<sequence length="1562" mass="167610">MTGFPREHASGPGDEDPVSGTSPPSAWPQTADESGVVLGGHQADVLVTSDHGHAADAPVASDRGHLAQSAVPEQSRPARARPNPDEPQASAPHWQEIADAVWLAAHWDRHGGPGRTPEPAARPDRPSPADPPAAEEPRDPAPGETDAPQGTDTGPPDPAPAADALPAPVWPPAPDSTAPVPGPGNASGPASSPHVPPGPVARGRLLPDPEGPFTLHAGRPLLPAEDGPQSGPGRATALLARALHQLARRIPSRHTLELDEEATAEQGLADGMWLPFLRPARTPAFDLVLLTDDAPTMRIWQETCARLAEAAEHSGAFRGVRPVRVHVPRTGTATLRWSTGRADADPAELLDGRGGRVFLVVTDGLAPGWAAPAADDLLKRLAHAGPTALVHLLPPHLRHRSSLHPYEAVLEAGGFGAPNDGLGHWAPPGGPDPLRPLPEAGDDSVPVPVLSLKPGSLAAWSHLVTGERGVRRTLPIVLAGALAKGAPAPGLRAPRFPRAATTAVRRFFTLATPAARRLATQLAAIPFDLDLVEQLRRRTMPETGPDHLAEILMGGLIDWDRAGEGRPEFAEGVREALLATTTRSQLARTVAVVGELPAAGQRGVALRAALHDPAGAALPDPAERGWVRSELAVMRALSGPYSERARRIEPAVAGPVPPGAADRVDVRLPTGTPTEVNPTGGGGSSGGREGSHPASSDSDEPGAPVPLVPDATPLEAPEAEPLMQSTTTATPALLVNVPLRNTSFVGRQGLLSAVEEQLGAQDTAAVLPHALHGLGGVGKSQLALEYIWTHQHDYRVICWIPAERESLVLAALGTLAAQLGVVPSGQDRPGAPAANTAVPAVLKALSEGKPHGNWLLVFDNAEDVDTVRQYFPTNGPGKVIVTSRNRAWERVATPLPVNVFERSESIELLQKRSPDLSAEDADRLADALGDLPLAVEQAGAWRAVTGMPVDEYLDLLARRSPEILELDPNPDYPVSVAAAWDLSLERIRQNNPGARQLLDICASMAPEPIPRSILRGSRGVSITPEIDPLLRESITLNRAIRDLNQFSLIRVDPRSNTLQMHRLLQTVLLAKLGPEERERMRGAAHQLLSAAKPGAPGASLEWPAYQALLPHVLASQAVTSSDTWVRDLVTDTVWFLYYWGDHEGAADYAREAWSAWLAASGEEDIHVLRMTKSFSFLLRQTGQVTESIPLIEQALETSRRLEVEPEELIDSLCEMADARRYQGRIHEGRTVSKEATELSRSLFGPDDPTTLRAIHSWGVDLRLCGEFREALPLDRENARLRDLLFGPTSFFTLNTLNGLAINMRESGDYPGARDFQEDVYRRAGAAFGAEHPLTLRIARNLAVCRRRDGALTEGAELAAETLRRFNSRYGYDHFDSLSTATNVSVDLRLTGDLDGSRELSEETVRRYEQRLGEDHLYTLLTRANLAATLRTLGNLDKAQEHEDEVAHRLAATVGEGHITALTTAIGQAGTAYARLDFERAHEIDRANLPRLAETAGEDHPLTLSCTANLALDLRGLSRGAEADELLRKAVEGFTRVVRADHPWLLAARGRRRIECDMAPMPL</sequence>
<dbReference type="NCBIfam" id="NF041121">
    <property type="entry name" value="SAV_2336_NTERM"/>
    <property type="match status" value="1"/>
</dbReference>
<dbReference type="KEGG" id="samb:SAM23877_5683"/>
<feature type="region of interest" description="Disordered" evidence="1">
    <location>
        <begin position="652"/>
        <end position="713"/>
    </location>
</feature>
<feature type="compositionally biased region" description="Low complexity" evidence="1">
    <location>
        <begin position="146"/>
        <end position="167"/>
    </location>
</feature>
<dbReference type="InterPro" id="IPR047738">
    <property type="entry name" value="SAV_2336-like_N"/>
</dbReference>
<dbReference type="STRING" id="1889.SAM40697_5172"/>
<dbReference type="NCBIfam" id="NF040586">
    <property type="entry name" value="FxSxx_TPR"/>
    <property type="match status" value="1"/>
</dbReference>
<dbReference type="InterPro" id="IPR053137">
    <property type="entry name" value="NLR-like"/>
</dbReference>
<evidence type="ECO:0000256" key="1">
    <source>
        <dbReference type="SAM" id="MobiDB-lite"/>
    </source>
</evidence>
<dbReference type="InterPro" id="IPR027417">
    <property type="entry name" value="P-loop_NTPase"/>
</dbReference>
<dbReference type="SUPFAM" id="SSF48452">
    <property type="entry name" value="TPR-like"/>
    <property type="match status" value="2"/>
</dbReference>
<evidence type="ECO:0000259" key="3">
    <source>
        <dbReference type="Pfam" id="PF25000"/>
    </source>
</evidence>
<dbReference type="Pfam" id="PF00931">
    <property type="entry name" value="NB-ARC"/>
    <property type="match status" value="1"/>
</dbReference>
<dbReference type="InterPro" id="IPR056681">
    <property type="entry name" value="DUF7779"/>
</dbReference>
<evidence type="ECO:0000313" key="4">
    <source>
        <dbReference type="EMBL" id="AKZ58728.1"/>
    </source>
</evidence>
<proteinExistence type="predicted"/>
<dbReference type="Proteomes" id="UP000061018">
    <property type="component" value="Chromosome"/>
</dbReference>
<feature type="domain" description="NB-ARC" evidence="2">
    <location>
        <begin position="751"/>
        <end position="912"/>
    </location>
</feature>